<organism evidence="2 3">
    <name type="scientific">Verticillium dahliae</name>
    <name type="common">Verticillium wilt</name>
    <dbReference type="NCBI Taxonomy" id="27337"/>
    <lineage>
        <taxon>Eukaryota</taxon>
        <taxon>Fungi</taxon>
        <taxon>Dikarya</taxon>
        <taxon>Ascomycota</taxon>
        <taxon>Pezizomycotina</taxon>
        <taxon>Sordariomycetes</taxon>
        <taxon>Hypocreomycetidae</taxon>
        <taxon>Glomerellales</taxon>
        <taxon>Plectosphaerellaceae</taxon>
        <taxon>Verticillium</taxon>
    </lineage>
</organism>
<evidence type="ECO:0000313" key="3">
    <source>
        <dbReference type="Proteomes" id="UP000288725"/>
    </source>
</evidence>
<accession>A0A444RWK4</accession>
<evidence type="ECO:0000256" key="1">
    <source>
        <dbReference type="SAM" id="MobiDB-lite"/>
    </source>
</evidence>
<sequence>MAMYLWLASHISCRFAFVKIASTMPNNKRSSKEAKQESDQDDHRERVDSIPIVQLGFSVREVMFQISQVRKARNLQYLIQPDAVSVRPDALQVPVSDKKVLVAVYGRPWAEETAQVS</sequence>
<reference evidence="2 3" key="1">
    <citation type="submission" date="2018-12" db="EMBL/GenBank/DDBJ databases">
        <title>Genome of Verticillium dahliae isolate Getta Getta.</title>
        <authorList>
            <person name="Gardiner D.M."/>
        </authorList>
    </citation>
    <scope>NUCLEOTIDE SEQUENCE [LARGE SCALE GENOMIC DNA]</scope>
    <source>
        <strain evidence="2 3">Getta Getta</strain>
    </source>
</reference>
<name>A0A444RWK4_VERDA</name>
<proteinExistence type="predicted"/>
<gene>
    <name evidence="2" type="ORF">VDGE_20427</name>
</gene>
<comment type="caution">
    <text evidence="2">The sequence shown here is derived from an EMBL/GenBank/DDBJ whole genome shotgun (WGS) entry which is preliminary data.</text>
</comment>
<feature type="region of interest" description="Disordered" evidence="1">
    <location>
        <begin position="25"/>
        <end position="47"/>
    </location>
</feature>
<dbReference type="Proteomes" id="UP000288725">
    <property type="component" value="Chromosome 3"/>
</dbReference>
<dbReference type="AlphaFoldDB" id="A0A444RWK4"/>
<evidence type="ECO:0000313" key="2">
    <source>
        <dbReference type="EMBL" id="RXG45489.1"/>
    </source>
</evidence>
<dbReference type="EMBL" id="RSDZ01000064">
    <property type="protein sequence ID" value="RXG45489.1"/>
    <property type="molecule type" value="Genomic_DNA"/>
</dbReference>
<protein>
    <submittedName>
        <fullName evidence="2">Uncharacterized protein</fullName>
    </submittedName>
</protein>
<feature type="compositionally biased region" description="Basic and acidic residues" evidence="1">
    <location>
        <begin position="30"/>
        <end position="47"/>
    </location>
</feature>